<dbReference type="InterPro" id="IPR012938">
    <property type="entry name" value="Glc/Sorbosone_DH"/>
</dbReference>
<proteinExistence type="predicted"/>
<dbReference type="Gene3D" id="1.10.760.10">
    <property type="entry name" value="Cytochrome c-like domain"/>
    <property type="match status" value="1"/>
</dbReference>
<gene>
    <name evidence="6" type="ORF">G4L39_03520</name>
</gene>
<sequence>MLVLWLGVAISAAAQGTRRDVGRLYQELCANCHGADLRGGQARSLLDEDWVHGSGDDATLFAVIRDGDELNGMPAWKNALSDEEIRALVIFIREKAAEARHAATRYAQPRPDQVADSRLHRFRLRLVADGLATPWSLAWLPDGTLLVTELPGRLRLVRDGRLLPGAVEGLPPVRYRGQGGLMEVALHPGCATNGWIYLAYSEPGRDEQGRDVSMTTIIRGRLRGLRWTDSEVIWRAPLWSFRPGNIHFGCRIAFGPDGCLYFSHGERGQGQDAQDLRRPNGKIHRIYDDGRIPPDNPFVGRTDAFPSIWTYGHRNPQGLAFHPETGELWETEHGPRGGDELNVIFKGRNYGWPVITYGMNYDGTPITARTAADGMEQPVVHWTPSIAVCGMDFYRGDRFPRWRHHLFVTGLASQELRRLEIRDHAVVDQEILFKGIGRVRHVATGPDGFLYVALNRPDRIVRLEPAGD</sequence>
<evidence type="ECO:0000256" key="3">
    <source>
        <dbReference type="ARBA" id="ARBA00023004"/>
    </source>
</evidence>
<dbReference type="PANTHER" id="PTHR19328:SF75">
    <property type="entry name" value="ALDOSE SUGAR DEHYDROGENASE YLII"/>
    <property type="match status" value="1"/>
</dbReference>
<evidence type="ECO:0000259" key="5">
    <source>
        <dbReference type="PROSITE" id="PS51007"/>
    </source>
</evidence>
<dbReference type="SUPFAM" id="SSF46626">
    <property type="entry name" value="Cytochrome c"/>
    <property type="match status" value="1"/>
</dbReference>
<organism evidence="6 7">
    <name type="scientific">Limisphaera ngatamarikiensis</name>
    <dbReference type="NCBI Taxonomy" id="1324935"/>
    <lineage>
        <taxon>Bacteria</taxon>
        <taxon>Pseudomonadati</taxon>
        <taxon>Verrucomicrobiota</taxon>
        <taxon>Verrucomicrobiia</taxon>
        <taxon>Limisphaerales</taxon>
        <taxon>Limisphaeraceae</taxon>
        <taxon>Limisphaera</taxon>
    </lineage>
</organism>
<evidence type="ECO:0000256" key="1">
    <source>
        <dbReference type="ARBA" id="ARBA00022617"/>
    </source>
</evidence>
<keyword evidence="2 4" id="KW-0479">Metal-binding</keyword>
<dbReference type="InterPro" id="IPR011042">
    <property type="entry name" value="6-blade_b-propeller_TolB-like"/>
</dbReference>
<dbReference type="Pfam" id="PF13442">
    <property type="entry name" value="Cytochrome_CBB3"/>
    <property type="match status" value="1"/>
</dbReference>
<evidence type="ECO:0000256" key="4">
    <source>
        <dbReference type="PROSITE-ProRule" id="PRU00433"/>
    </source>
</evidence>
<keyword evidence="1 4" id="KW-0349">Heme</keyword>
<dbReference type="EMBL" id="JAAKYA010000017">
    <property type="protein sequence ID" value="NGO38468.1"/>
    <property type="molecule type" value="Genomic_DNA"/>
</dbReference>
<feature type="domain" description="Cytochrome c" evidence="5">
    <location>
        <begin position="11"/>
        <end position="96"/>
    </location>
</feature>
<keyword evidence="3 4" id="KW-0408">Iron</keyword>
<dbReference type="GO" id="GO:0009055">
    <property type="term" value="F:electron transfer activity"/>
    <property type="evidence" value="ECO:0007669"/>
    <property type="project" value="InterPro"/>
</dbReference>
<dbReference type="RefSeq" id="WP_165105958.1">
    <property type="nucleotide sequence ID" value="NZ_JAAKYA010000017.1"/>
</dbReference>
<comment type="caution">
    <text evidence="6">The sequence shown here is derived from an EMBL/GenBank/DDBJ whole genome shotgun (WGS) entry which is preliminary data.</text>
</comment>
<dbReference type="Pfam" id="PF07995">
    <property type="entry name" value="GSDH"/>
    <property type="match status" value="1"/>
</dbReference>
<evidence type="ECO:0000256" key="2">
    <source>
        <dbReference type="ARBA" id="ARBA00022723"/>
    </source>
</evidence>
<dbReference type="InterPro" id="IPR036909">
    <property type="entry name" value="Cyt_c-like_dom_sf"/>
</dbReference>
<keyword evidence="7" id="KW-1185">Reference proteome</keyword>
<dbReference type="Proteomes" id="UP000477311">
    <property type="component" value="Unassembled WGS sequence"/>
</dbReference>
<protein>
    <submittedName>
        <fullName evidence="6">Glucose sorbosone dehydrogenase</fullName>
    </submittedName>
</protein>
<dbReference type="Gene3D" id="2.120.10.30">
    <property type="entry name" value="TolB, C-terminal domain"/>
    <property type="match status" value="1"/>
</dbReference>
<dbReference type="PROSITE" id="PS51007">
    <property type="entry name" value="CYTC"/>
    <property type="match status" value="1"/>
</dbReference>
<dbReference type="GO" id="GO:0020037">
    <property type="term" value="F:heme binding"/>
    <property type="evidence" value="ECO:0007669"/>
    <property type="project" value="InterPro"/>
</dbReference>
<evidence type="ECO:0000313" key="6">
    <source>
        <dbReference type="EMBL" id="NGO38468.1"/>
    </source>
</evidence>
<reference evidence="6 7" key="1">
    <citation type="submission" date="2020-02" db="EMBL/GenBank/DDBJ databases">
        <title>Draft genome sequence of Limisphaera ngatamarikiensis NGM72.4T, a thermophilic Verrucomicrobia grouped in subdivision 3.</title>
        <authorList>
            <person name="Carere C.R."/>
            <person name="Steen J."/>
            <person name="Hugenholtz P."/>
            <person name="Stott M.B."/>
        </authorList>
    </citation>
    <scope>NUCLEOTIDE SEQUENCE [LARGE SCALE GENOMIC DNA]</scope>
    <source>
        <strain evidence="6 7">NGM72.4</strain>
    </source>
</reference>
<dbReference type="SUPFAM" id="SSF50952">
    <property type="entry name" value="Soluble quinoprotein glucose dehydrogenase"/>
    <property type="match status" value="1"/>
</dbReference>
<dbReference type="InterPro" id="IPR011041">
    <property type="entry name" value="Quinoprot_gluc/sorb_DH_b-prop"/>
</dbReference>
<dbReference type="GO" id="GO:0046872">
    <property type="term" value="F:metal ion binding"/>
    <property type="evidence" value="ECO:0007669"/>
    <property type="project" value="UniProtKB-KW"/>
</dbReference>
<accession>A0A6M1REK8</accession>
<dbReference type="AlphaFoldDB" id="A0A6M1REK8"/>
<name>A0A6M1REK8_9BACT</name>
<evidence type="ECO:0000313" key="7">
    <source>
        <dbReference type="Proteomes" id="UP000477311"/>
    </source>
</evidence>
<dbReference type="InterPro" id="IPR009056">
    <property type="entry name" value="Cyt_c-like_dom"/>
</dbReference>
<dbReference type="PANTHER" id="PTHR19328">
    <property type="entry name" value="HEDGEHOG-INTERACTING PROTEIN"/>
    <property type="match status" value="1"/>
</dbReference>